<feature type="transmembrane region" description="Helical" evidence="2">
    <location>
        <begin position="82"/>
        <end position="104"/>
    </location>
</feature>
<dbReference type="AlphaFoldDB" id="A0A4R8W4K4"/>
<dbReference type="InterPro" id="IPR025326">
    <property type="entry name" value="DUF4232"/>
</dbReference>
<sequence>MGAFRRRSRLQRTGKIGTRSEFRSRSVQLRPAPGRQLVICTDGEQFPQIRTLFNETVVIDRLSSVRFVQRIRSMLKTRTSRIALTALLMLPTLALMGCAAPAAAAPEPTLVSAPPSAATPTATPTATPKNEAADPVWPNERCQDEQLAAELVERPDLSVANREGFVIVLTNVSEQSCSYYGWPGVLLLSADGTLLTSRDDKMIGPAEPEPGALAPGESAQVEALLTEVGTYDCTPTTATTIRVLVTSDGAGPGIDAPADLQVCGDARSDFSGGPSIPAS</sequence>
<gene>
    <name evidence="4" type="ORF">E3O42_10480</name>
</gene>
<keyword evidence="2" id="KW-0472">Membrane</keyword>
<feature type="region of interest" description="Disordered" evidence="1">
    <location>
        <begin position="112"/>
        <end position="136"/>
    </location>
</feature>
<dbReference type="Proteomes" id="UP000297907">
    <property type="component" value="Unassembled WGS sequence"/>
</dbReference>
<comment type="caution">
    <text evidence="4">The sequence shown here is derived from an EMBL/GenBank/DDBJ whole genome shotgun (WGS) entry which is preliminary data.</text>
</comment>
<reference evidence="4 5" key="1">
    <citation type="submission" date="2019-03" db="EMBL/GenBank/DDBJ databases">
        <title>Genomics of glacier-inhabiting Cryobacterium strains.</title>
        <authorList>
            <person name="Liu Q."/>
            <person name="Xin Y.-H."/>
        </authorList>
    </citation>
    <scope>NUCLEOTIDE SEQUENCE [LARGE SCALE GENOMIC DNA]</scope>
    <source>
        <strain evidence="4 5">RHLS22-1</strain>
    </source>
</reference>
<keyword evidence="2" id="KW-0812">Transmembrane</keyword>
<evidence type="ECO:0000256" key="1">
    <source>
        <dbReference type="SAM" id="MobiDB-lite"/>
    </source>
</evidence>
<dbReference type="OrthoDB" id="5008023at2"/>
<proteinExistence type="predicted"/>
<accession>A0A4R8W4K4</accession>
<name>A0A4R8W4K4_9MICO</name>
<evidence type="ECO:0000313" key="4">
    <source>
        <dbReference type="EMBL" id="TFC01528.1"/>
    </source>
</evidence>
<dbReference type="Pfam" id="PF14016">
    <property type="entry name" value="DUF4232"/>
    <property type="match status" value="1"/>
</dbReference>
<evidence type="ECO:0000259" key="3">
    <source>
        <dbReference type="Pfam" id="PF14016"/>
    </source>
</evidence>
<protein>
    <submittedName>
        <fullName evidence="4">DUF4232 domain-containing protein</fullName>
    </submittedName>
</protein>
<evidence type="ECO:0000313" key="5">
    <source>
        <dbReference type="Proteomes" id="UP000297907"/>
    </source>
</evidence>
<organism evidence="4 5">
    <name type="scientific">Cryobacterium adonitolivorans</name>
    <dbReference type="NCBI Taxonomy" id="1259189"/>
    <lineage>
        <taxon>Bacteria</taxon>
        <taxon>Bacillati</taxon>
        <taxon>Actinomycetota</taxon>
        <taxon>Actinomycetes</taxon>
        <taxon>Micrococcales</taxon>
        <taxon>Microbacteriaceae</taxon>
        <taxon>Cryobacterium</taxon>
    </lineage>
</organism>
<feature type="compositionally biased region" description="Low complexity" evidence="1">
    <location>
        <begin position="112"/>
        <end position="128"/>
    </location>
</feature>
<evidence type="ECO:0000256" key="2">
    <source>
        <dbReference type="SAM" id="Phobius"/>
    </source>
</evidence>
<keyword evidence="2" id="KW-1133">Transmembrane helix</keyword>
<dbReference type="EMBL" id="SOFL01000034">
    <property type="protein sequence ID" value="TFC01528.1"/>
    <property type="molecule type" value="Genomic_DNA"/>
</dbReference>
<keyword evidence="5" id="KW-1185">Reference proteome</keyword>
<feature type="domain" description="DUF4232" evidence="3">
    <location>
        <begin position="142"/>
        <end position="252"/>
    </location>
</feature>